<dbReference type="InterPro" id="IPR050147">
    <property type="entry name" value="Ser/Thr_Dehydratase"/>
</dbReference>
<dbReference type="EC" id="4.3.1.17" evidence="2"/>
<dbReference type="CDD" id="cd06448">
    <property type="entry name" value="L-Ser-dehyd"/>
    <property type="match status" value="1"/>
</dbReference>
<dbReference type="GO" id="GO:0009097">
    <property type="term" value="P:isoleucine biosynthetic process"/>
    <property type="evidence" value="ECO:0007669"/>
    <property type="project" value="TreeGrafter"/>
</dbReference>
<dbReference type="Proteomes" id="UP000193380">
    <property type="component" value="Unassembled WGS sequence"/>
</dbReference>
<dbReference type="GeneID" id="110497718"/>
<reference evidence="10 12" key="3">
    <citation type="submission" date="2020-07" db="EMBL/GenBank/DDBJ databases">
        <title>A long reads based de novo assembly of the rainbow trout Arlee double haploid line genome.</title>
        <authorList>
            <person name="Gao G."/>
            <person name="Palti Y."/>
        </authorList>
    </citation>
    <scope>NUCLEOTIDE SEQUENCE [LARGE SCALE GENOMIC DNA]</scope>
</reference>
<dbReference type="GO" id="GO:0030170">
    <property type="term" value="F:pyridoxal phosphate binding"/>
    <property type="evidence" value="ECO:0007669"/>
    <property type="project" value="InterPro"/>
</dbReference>
<dbReference type="GO" id="GO:0004794">
    <property type="term" value="F:threonine deaminase activity"/>
    <property type="evidence" value="ECO:0007669"/>
    <property type="project" value="TreeGrafter"/>
</dbReference>
<reference evidence="9" key="2">
    <citation type="submission" date="2014-03" db="EMBL/GenBank/DDBJ databases">
        <authorList>
            <person name="Genoscope - CEA"/>
        </authorList>
    </citation>
    <scope>NUCLEOTIDE SEQUENCE</scope>
</reference>
<reference evidence="9" key="1">
    <citation type="journal article" date="2014" name="Nat. Commun.">
        <title>The rainbow trout genome provides novel insights into evolution after whole-genome duplication in vertebrates.</title>
        <authorList>
            <person name="Berthelot C."/>
            <person name="Brunet F."/>
            <person name="Chalopin D."/>
            <person name="Juanchich A."/>
            <person name="Bernard M."/>
            <person name="Noel B."/>
            <person name="Bento P."/>
            <person name="Da Silva C."/>
            <person name="Labadie K."/>
            <person name="Alberti A."/>
            <person name="Aury J.M."/>
            <person name="Louis A."/>
            <person name="Dehais P."/>
            <person name="Bardou P."/>
            <person name="Montfort J."/>
            <person name="Klopp C."/>
            <person name="Cabau C."/>
            <person name="Gaspin C."/>
            <person name="Thorgaard G.H."/>
            <person name="Boussaha M."/>
            <person name="Quillet E."/>
            <person name="Guyomard R."/>
            <person name="Galiana D."/>
            <person name="Bobe J."/>
            <person name="Volff J.N."/>
            <person name="Genet C."/>
            <person name="Wincker P."/>
            <person name="Jaillon O."/>
            <person name="Roest Crollius H."/>
            <person name="Guiguen Y."/>
        </authorList>
    </citation>
    <scope>NUCLEOTIDE SEQUENCE [LARGE SCALE GENOMIC DNA]</scope>
</reference>
<sequence>MASPKAFHINSPFLESIDMSKRTGTEVYLKMESSQPSGSFKIRGIGHLCQKIAGPESKGVVCSSGGNAGMATAYVARKLNIPATIIVPSSSPELIREKLKDQGATVRVVGKVWDDANDEALRLTQTDGLTYVPPFDHPLLWQGHASIVREIKASLPSKPGAVVLSVGGGGLLCGVVEGMKEVGWASVPIICMETEGADCFNAAVKAGKIVTLPDITSEAKCLGSKTVCSQAFEYIKEGNMKIISELVTDQQALQAVETFLDEERVLVELACGAALAAVYCGVIQRLQGEGRLPVPLAGPLVMIVCGGSSINQAQLEHLRKVLNR</sequence>
<dbReference type="PaxDb" id="8022-A0A060W772"/>
<evidence type="ECO:0000313" key="12">
    <source>
        <dbReference type="Proteomes" id="UP000694395"/>
    </source>
</evidence>
<evidence type="ECO:0000256" key="3">
    <source>
        <dbReference type="ARBA" id="ARBA00022898"/>
    </source>
</evidence>
<evidence type="ECO:0000256" key="4">
    <source>
        <dbReference type="ARBA" id="ARBA00023239"/>
    </source>
</evidence>
<evidence type="ECO:0000259" key="8">
    <source>
        <dbReference type="Pfam" id="PF00291"/>
    </source>
</evidence>
<evidence type="ECO:0000313" key="9">
    <source>
        <dbReference type="EMBL" id="CDQ63148.1"/>
    </source>
</evidence>
<dbReference type="STRING" id="8022.A0A060W772"/>
<dbReference type="PANTHER" id="PTHR48078:SF16">
    <property type="entry name" value="SERINE DEHYDRATASE-LIKE"/>
    <property type="match status" value="1"/>
</dbReference>
<dbReference type="Proteomes" id="UP000694395">
    <property type="component" value="Chromosome 19"/>
</dbReference>
<comment type="cofactor">
    <cofactor evidence="1">
        <name>pyridoxal 5'-phosphate</name>
        <dbReference type="ChEBI" id="CHEBI:597326"/>
    </cofactor>
</comment>
<evidence type="ECO:0000313" key="11">
    <source>
        <dbReference type="Proteomes" id="UP000193380"/>
    </source>
</evidence>
<dbReference type="OrthoDB" id="7773036at2759"/>
<dbReference type="PANTHER" id="PTHR48078">
    <property type="entry name" value="THREONINE DEHYDRATASE, MITOCHONDRIAL-RELATED"/>
    <property type="match status" value="1"/>
</dbReference>
<dbReference type="CTD" id="113675"/>
<evidence type="ECO:0000256" key="5">
    <source>
        <dbReference type="ARBA" id="ARBA00041766"/>
    </source>
</evidence>
<dbReference type="EMBL" id="FR904429">
    <property type="protein sequence ID" value="CDQ63148.1"/>
    <property type="molecule type" value="Genomic_DNA"/>
</dbReference>
<organism evidence="9 11">
    <name type="scientific">Oncorhynchus mykiss</name>
    <name type="common">Rainbow trout</name>
    <name type="synonym">Salmo gairdneri</name>
    <dbReference type="NCBI Taxonomy" id="8022"/>
    <lineage>
        <taxon>Eukaryota</taxon>
        <taxon>Metazoa</taxon>
        <taxon>Chordata</taxon>
        <taxon>Craniata</taxon>
        <taxon>Vertebrata</taxon>
        <taxon>Euteleostomi</taxon>
        <taxon>Actinopterygii</taxon>
        <taxon>Neopterygii</taxon>
        <taxon>Teleostei</taxon>
        <taxon>Protacanthopterygii</taxon>
        <taxon>Salmoniformes</taxon>
        <taxon>Salmonidae</taxon>
        <taxon>Salmoninae</taxon>
        <taxon>Oncorhynchus</taxon>
    </lineage>
</organism>
<evidence type="ECO:0000313" key="10">
    <source>
        <dbReference type="Ensembl" id="ENSOMYP00000084248.1"/>
    </source>
</evidence>
<evidence type="ECO:0000256" key="2">
    <source>
        <dbReference type="ARBA" id="ARBA00012093"/>
    </source>
</evidence>
<evidence type="ECO:0000256" key="1">
    <source>
        <dbReference type="ARBA" id="ARBA00001933"/>
    </source>
</evidence>
<evidence type="ECO:0000256" key="6">
    <source>
        <dbReference type="ARBA" id="ARBA00042605"/>
    </source>
</evidence>
<dbReference type="RefSeq" id="XP_021429700.1">
    <property type="nucleotide sequence ID" value="XM_021574025.2"/>
</dbReference>
<protein>
    <recommendedName>
        <fullName evidence="2">L-serine ammonia-lyase</fullName>
        <ecNumber evidence="2">4.3.1.17</ecNumber>
    </recommendedName>
    <alternativeName>
        <fullName evidence="5">L-serine deaminase</fullName>
    </alternativeName>
    <alternativeName>
        <fullName evidence="6">L-threonine dehydratase</fullName>
    </alternativeName>
</protein>
<comment type="catalytic activity">
    <reaction evidence="7">
        <text>L-serine = pyruvate + NH4(+)</text>
        <dbReference type="Rhea" id="RHEA:19169"/>
        <dbReference type="ChEBI" id="CHEBI:15361"/>
        <dbReference type="ChEBI" id="CHEBI:28938"/>
        <dbReference type="ChEBI" id="CHEBI:33384"/>
        <dbReference type="EC" id="4.3.1.17"/>
    </reaction>
</comment>
<proteinExistence type="predicted"/>
<keyword evidence="4" id="KW-0456">Lyase</keyword>
<gene>
    <name evidence="10" type="primary">sdsl</name>
    <name evidence="9" type="ORF">GSONMT00068570001</name>
</gene>
<dbReference type="GeneTree" id="ENSGT00940000160713"/>
<dbReference type="Gene3D" id="3.40.50.1100">
    <property type="match status" value="2"/>
</dbReference>
<dbReference type="InterPro" id="IPR036052">
    <property type="entry name" value="TrpB-like_PALP_sf"/>
</dbReference>
<name>A0A060W772_ONCMY</name>
<dbReference type="InterPro" id="IPR001926">
    <property type="entry name" value="TrpB-like_PALP"/>
</dbReference>
<dbReference type="KEGG" id="omy:110497718"/>
<dbReference type="Ensembl" id="ENSOMYT00000091776.2">
    <property type="protein sequence ID" value="ENSOMYP00000084248.1"/>
    <property type="gene ID" value="ENSOMYG00000038875.2"/>
</dbReference>
<dbReference type="Pfam" id="PF00291">
    <property type="entry name" value="PALP"/>
    <property type="match status" value="1"/>
</dbReference>
<dbReference type="AlphaFoldDB" id="A0A060W772"/>
<evidence type="ECO:0000256" key="7">
    <source>
        <dbReference type="ARBA" id="ARBA00049406"/>
    </source>
</evidence>
<keyword evidence="3" id="KW-0663">Pyridoxal phosphate</keyword>
<keyword evidence="12" id="KW-1185">Reference proteome</keyword>
<dbReference type="InterPro" id="IPR000634">
    <property type="entry name" value="Ser/Thr_deHydtase_PyrdxlP-BS"/>
</dbReference>
<reference evidence="10" key="4">
    <citation type="submission" date="2025-05" db="UniProtKB">
        <authorList>
            <consortium name="Ensembl"/>
        </authorList>
    </citation>
    <scope>IDENTIFICATION</scope>
</reference>
<dbReference type="GO" id="GO:0006565">
    <property type="term" value="P:L-serine catabolic process"/>
    <property type="evidence" value="ECO:0007669"/>
    <property type="project" value="TreeGrafter"/>
</dbReference>
<dbReference type="GO" id="GO:0006567">
    <property type="term" value="P:L-threonine catabolic process"/>
    <property type="evidence" value="ECO:0007669"/>
    <property type="project" value="TreeGrafter"/>
</dbReference>
<dbReference type="SUPFAM" id="SSF53686">
    <property type="entry name" value="Tryptophan synthase beta subunit-like PLP-dependent enzymes"/>
    <property type="match status" value="1"/>
</dbReference>
<accession>A0A060W772</accession>
<feature type="domain" description="Tryptophan synthase beta chain-like PALP" evidence="8">
    <location>
        <begin position="9"/>
        <end position="283"/>
    </location>
</feature>
<dbReference type="GO" id="GO:0003941">
    <property type="term" value="F:L-serine ammonia-lyase activity"/>
    <property type="evidence" value="ECO:0007669"/>
    <property type="project" value="UniProtKB-EC"/>
</dbReference>
<dbReference type="PROSITE" id="PS00165">
    <property type="entry name" value="DEHYDRATASE_SER_THR"/>
    <property type="match status" value="1"/>
</dbReference>